<dbReference type="eggNOG" id="ENOG502QPKZ">
    <property type="taxonomic scope" value="Eukaryota"/>
</dbReference>
<name>I0YQA4_COCSC</name>
<keyword evidence="3" id="KW-0808">Transferase</keyword>
<feature type="domain" description="Beta-ketoacyl-[acyl-carrier-protein] synthase III C-terminal" evidence="5">
    <location>
        <begin position="323"/>
        <end position="403"/>
    </location>
</feature>
<organism evidence="6 7">
    <name type="scientific">Coccomyxa subellipsoidea (strain C-169)</name>
    <name type="common">Green microalga</name>
    <dbReference type="NCBI Taxonomy" id="574566"/>
    <lineage>
        <taxon>Eukaryota</taxon>
        <taxon>Viridiplantae</taxon>
        <taxon>Chlorophyta</taxon>
        <taxon>core chlorophytes</taxon>
        <taxon>Trebouxiophyceae</taxon>
        <taxon>Trebouxiophyceae incertae sedis</taxon>
        <taxon>Coccomyxaceae</taxon>
        <taxon>Coccomyxa</taxon>
        <taxon>Coccomyxa subellipsoidea</taxon>
    </lineage>
</organism>
<evidence type="ECO:0000313" key="6">
    <source>
        <dbReference type="EMBL" id="EIE20573.1"/>
    </source>
</evidence>
<dbReference type="GeneID" id="17038549"/>
<dbReference type="KEGG" id="csl:COCSUDRAFT_18466"/>
<dbReference type="GO" id="GO:0009922">
    <property type="term" value="F:fatty acid elongase activity"/>
    <property type="evidence" value="ECO:0007669"/>
    <property type="project" value="UniProtKB-EC"/>
</dbReference>
<dbReference type="EMBL" id="AGSI01000015">
    <property type="protein sequence ID" value="EIE20573.1"/>
    <property type="molecule type" value="Genomic_DNA"/>
</dbReference>
<dbReference type="RefSeq" id="XP_005645117.1">
    <property type="nucleotide sequence ID" value="XM_005645060.1"/>
</dbReference>
<feature type="domain" description="FAE" evidence="4">
    <location>
        <begin position="26"/>
        <end position="307"/>
    </location>
</feature>
<evidence type="ECO:0000256" key="2">
    <source>
        <dbReference type="ARBA" id="ARBA00012307"/>
    </source>
</evidence>
<sequence>LDALVLQAAVLSLAYVIFSLLRPAYKPTYLLDFYCLRPPDRLEMSRAEMVAGTRRPEHGCSQLLIDFSEKVLEISGLGDRTYVPERMDIPKTMADARCETELALIVSIQKVLDRTGLKPSQVDALIVNCSAFNPTPSLSAKMVNHFKFRQDIRTFNLSGMGCAASVIAVDMARDMLAVHPKMRILVAGTENITWNIYTGNQRSMLITNCIFRLGAVAFMMSNHPADRRRAKYQLQHVVRTHLGASDEAYNAVIQREDDDGVIGVKIGKELMNVAGMALKANITQLGPLVLPISEQLIFAGNFVARKVLGLNVKAYTPDFKTAFDHFCIHPGGKAVISSVGTQLKLTKEQCMPMLVPFERYGNTSSSSTWYAWSYVETFQKVRKGDRVWQLSFGSGFKCASAVWVALRKNDEKHDAWTDTPSWE</sequence>
<dbReference type="InterPro" id="IPR016039">
    <property type="entry name" value="Thiolase-like"/>
</dbReference>
<evidence type="ECO:0000259" key="4">
    <source>
        <dbReference type="Pfam" id="PF08392"/>
    </source>
</evidence>
<dbReference type="GO" id="GO:0016020">
    <property type="term" value="C:membrane"/>
    <property type="evidence" value="ECO:0007669"/>
    <property type="project" value="InterPro"/>
</dbReference>
<dbReference type="Proteomes" id="UP000007264">
    <property type="component" value="Unassembled WGS sequence"/>
</dbReference>
<evidence type="ECO:0000256" key="3">
    <source>
        <dbReference type="ARBA" id="ARBA00022679"/>
    </source>
</evidence>
<feature type="non-terminal residue" evidence="6">
    <location>
        <position position="1"/>
    </location>
</feature>
<dbReference type="PIRSF" id="PIRSF036417">
    <property type="entry name" value="3-ktacl-CoA_syn"/>
    <property type="match status" value="1"/>
</dbReference>
<evidence type="ECO:0000256" key="1">
    <source>
        <dbReference type="ARBA" id="ARBA00005531"/>
    </source>
</evidence>
<dbReference type="AlphaFoldDB" id="I0YQA4"/>
<keyword evidence="7" id="KW-1185">Reference proteome</keyword>
<dbReference type="CDD" id="cd00831">
    <property type="entry name" value="CHS_like"/>
    <property type="match status" value="1"/>
</dbReference>
<dbReference type="GO" id="GO:0006633">
    <property type="term" value="P:fatty acid biosynthetic process"/>
    <property type="evidence" value="ECO:0007669"/>
    <property type="project" value="InterPro"/>
</dbReference>
<comment type="caution">
    <text evidence="6">The sequence shown here is derived from an EMBL/GenBank/DDBJ whole genome shotgun (WGS) entry which is preliminary data.</text>
</comment>
<accession>I0YQA4</accession>
<evidence type="ECO:0000259" key="5">
    <source>
        <dbReference type="Pfam" id="PF08541"/>
    </source>
</evidence>
<dbReference type="Gene3D" id="3.40.47.10">
    <property type="match status" value="1"/>
</dbReference>
<dbReference type="InterPro" id="IPR012392">
    <property type="entry name" value="3-ktacl-CoA_syn"/>
</dbReference>
<reference evidence="6 7" key="1">
    <citation type="journal article" date="2012" name="Genome Biol.">
        <title>The genome of the polar eukaryotic microalga coccomyxa subellipsoidea reveals traits of cold adaptation.</title>
        <authorList>
            <person name="Blanc G."/>
            <person name="Agarkova I."/>
            <person name="Grimwood J."/>
            <person name="Kuo A."/>
            <person name="Brueggeman A."/>
            <person name="Dunigan D."/>
            <person name="Gurnon J."/>
            <person name="Ladunga I."/>
            <person name="Lindquist E."/>
            <person name="Lucas S."/>
            <person name="Pangilinan J."/>
            <person name="Proschold T."/>
            <person name="Salamov A."/>
            <person name="Schmutz J."/>
            <person name="Weeks D."/>
            <person name="Yamada T."/>
            <person name="Claverie J.M."/>
            <person name="Grigoriev I."/>
            <person name="Van Etten J."/>
            <person name="Lomsadze A."/>
            <person name="Borodovsky M."/>
        </authorList>
    </citation>
    <scope>NUCLEOTIDE SEQUENCE [LARGE SCALE GENOMIC DNA]</scope>
    <source>
        <strain evidence="6 7">C-169</strain>
    </source>
</reference>
<dbReference type="STRING" id="574566.I0YQA4"/>
<dbReference type="Pfam" id="PF08392">
    <property type="entry name" value="FAE1_CUT1_RppA"/>
    <property type="match status" value="1"/>
</dbReference>
<dbReference type="SUPFAM" id="SSF53901">
    <property type="entry name" value="Thiolase-like"/>
    <property type="match status" value="2"/>
</dbReference>
<proteinExistence type="inferred from homology"/>
<gene>
    <name evidence="6" type="ORF">COCSUDRAFT_18466</name>
</gene>
<dbReference type="Pfam" id="PF08541">
    <property type="entry name" value="ACP_syn_III_C"/>
    <property type="match status" value="1"/>
</dbReference>
<dbReference type="PANTHER" id="PTHR31561">
    <property type="entry name" value="3-KETOACYL-COA SYNTHASE"/>
    <property type="match status" value="1"/>
</dbReference>
<dbReference type="InterPro" id="IPR013601">
    <property type="entry name" value="FAE1_typ3_polyketide_synth"/>
</dbReference>
<evidence type="ECO:0000313" key="7">
    <source>
        <dbReference type="Proteomes" id="UP000007264"/>
    </source>
</evidence>
<comment type="similarity">
    <text evidence="1">Belongs to the thiolase-like superfamily. Chalcone/stilbene synthases family.</text>
</comment>
<dbReference type="OrthoDB" id="329835at2759"/>
<dbReference type="InterPro" id="IPR013747">
    <property type="entry name" value="ACP_syn_III_C"/>
</dbReference>
<dbReference type="EC" id="2.3.1.199" evidence="2"/>
<protein>
    <recommendedName>
        <fullName evidence="2">very-long-chain 3-oxoacyl-CoA synthase</fullName>
        <ecNumber evidence="2">2.3.1.199</ecNumber>
    </recommendedName>
</protein>